<proteinExistence type="predicted"/>
<gene>
    <name evidence="1" type="ORF">P7K49_022692</name>
</gene>
<name>A0ABQ9UJL0_SAGOE</name>
<organism evidence="1 2">
    <name type="scientific">Saguinus oedipus</name>
    <name type="common">Cotton-top tamarin</name>
    <name type="synonym">Oedipomidas oedipus</name>
    <dbReference type="NCBI Taxonomy" id="9490"/>
    <lineage>
        <taxon>Eukaryota</taxon>
        <taxon>Metazoa</taxon>
        <taxon>Chordata</taxon>
        <taxon>Craniata</taxon>
        <taxon>Vertebrata</taxon>
        <taxon>Euteleostomi</taxon>
        <taxon>Mammalia</taxon>
        <taxon>Eutheria</taxon>
        <taxon>Euarchontoglires</taxon>
        <taxon>Primates</taxon>
        <taxon>Haplorrhini</taxon>
        <taxon>Platyrrhini</taxon>
        <taxon>Cebidae</taxon>
        <taxon>Callitrichinae</taxon>
        <taxon>Saguinus</taxon>
    </lineage>
</organism>
<dbReference type="EMBL" id="JASSZA010000011">
    <property type="protein sequence ID" value="KAK2097241.1"/>
    <property type="molecule type" value="Genomic_DNA"/>
</dbReference>
<evidence type="ECO:0000313" key="2">
    <source>
        <dbReference type="Proteomes" id="UP001266305"/>
    </source>
</evidence>
<keyword evidence="2" id="KW-1185">Reference proteome</keyword>
<protein>
    <submittedName>
        <fullName evidence="1">Uncharacterized protein</fullName>
    </submittedName>
</protein>
<evidence type="ECO:0000313" key="1">
    <source>
        <dbReference type="EMBL" id="KAK2097241.1"/>
    </source>
</evidence>
<reference evidence="1 2" key="1">
    <citation type="submission" date="2023-05" db="EMBL/GenBank/DDBJ databases">
        <title>B98-5 Cell Line De Novo Hybrid Assembly: An Optical Mapping Approach.</title>
        <authorList>
            <person name="Kananen K."/>
            <person name="Auerbach J.A."/>
            <person name="Kautto E."/>
            <person name="Blachly J.S."/>
        </authorList>
    </citation>
    <scope>NUCLEOTIDE SEQUENCE [LARGE SCALE GENOMIC DNA]</scope>
    <source>
        <strain evidence="1">B95-8</strain>
        <tissue evidence="1">Cell line</tissue>
    </source>
</reference>
<sequence length="74" mass="8538">MIQTRGPHVTRAPATLMPSVYGAARPALLRAEHWRFAAPPQLWIQVRNVPPSRWWDQLLPLPRCQEAFRHGCTQ</sequence>
<comment type="caution">
    <text evidence="1">The sequence shown here is derived from an EMBL/GenBank/DDBJ whole genome shotgun (WGS) entry which is preliminary data.</text>
</comment>
<dbReference type="Proteomes" id="UP001266305">
    <property type="component" value="Unassembled WGS sequence"/>
</dbReference>
<feature type="non-terminal residue" evidence="1">
    <location>
        <position position="74"/>
    </location>
</feature>
<accession>A0ABQ9UJL0</accession>